<feature type="transmembrane region" description="Helical" evidence="6">
    <location>
        <begin position="21"/>
        <end position="40"/>
    </location>
</feature>
<feature type="transmembrane region" description="Helical" evidence="6">
    <location>
        <begin position="391"/>
        <end position="415"/>
    </location>
</feature>
<dbReference type="Proteomes" id="UP000431401">
    <property type="component" value="Unassembled WGS sequence"/>
</dbReference>
<keyword evidence="4 6" id="KW-1133">Transmembrane helix</keyword>
<sequence length="519" mass="53757">MTPGPSGASDREPITPPPLDARLVLPAIACWTATLTAIVAGAHSGLLLAAGLATTAVVVAGWRYRHGRRCAVASVLLASVLTAAGFAVVGAWHEARVAAHPLRHLAAGTSLTVVAVPADDPKPLPARPFGPRQWMIQAELREYRAGPDSVRAGGAVLVLAPAAGWSALLPGQQVKFRARLDNPWRHDLTVAVLRAQGPPAAVGPAPWWQRVAGVIRGRLAASAARALPGDAAGLLPGLVDGDISRLPDRVRENFRETDLTHLVAVSGTNVTIILMAVSRSVDRLSVDRRLGLVLSAAALLAFVILARPSPSVLRAALMGAIAVLATALGRRKQALPALCAAVIGLIAYRPGLALDVGFALSVLATAALIVLSPAWSQWLERHGWPHRLAEAFAVATAAFLVTTPLLAALTGHVGLLAVLVNVLVEPVVAPITILGTLAAVTAGIYPPLADLLLRLTILPLRWLLSVSEHGASLGVSLSVPDGVRGGVTVAIVATALVALLIRLSHRAPMTHAPDRDPGG</sequence>
<evidence type="ECO:0000256" key="6">
    <source>
        <dbReference type="SAM" id="Phobius"/>
    </source>
</evidence>
<proteinExistence type="predicted"/>
<evidence type="ECO:0000313" key="8">
    <source>
        <dbReference type="EMBL" id="MQY26543.1"/>
    </source>
</evidence>
<dbReference type="EMBL" id="WEGI01000004">
    <property type="protein sequence ID" value="MQY26543.1"/>
    <property type="molecule type" value="Genomic_DNA"/>
</dbReference>
<dbReference type="PANTHER" id="PTHR30619:SF7">
    <property type="entry name" value="BETA-LACTAMASE DOMAIN PROTEIN"/>
    <property type="match status" value="1"/>
</dbReference>
<organism evidence="8 9">
    <name type="scientific">Nocardia aurantia</name>
    <dbReference type="NCBI Taxonomy" id="2585199"/>
    <lineage>
        <taxon>Bacteria</taxon>
        <taxon>Bacillati</taxon>
        <taxon>Actinomycetota</taxon>
        <taxon>Actinomycetes</taxon>
        <taxon>Mycobacteriales</taxon>
        <taxon>Nocardiaceae</taxon>
        <taxon>Nocardia</taxon>
    </lineage>
</organism>
<comment type="caution">
    <text evidence="8">The sequence shown here is derived from an EMBL/GenBank/DDBJ whole genome shotgun (WGS) entry which is preliminary data.</text>
</comment>
<feature type="transmembrane region" description="Helical" evidence="6">
    <location>
        <begin position="335"/>
        <end position="352"/>
    </location>
</feature>
<dbReference type="InterPro" id="IPR052159">
    <property type="entry name" value="Competence_DNA_uptake"/>
</dbReference>
<evidence type="ECO:0000256" key="5">
    <source>
        <dbReference type="ARBA" id="ARBA00023136"/>
    </source>
</evidence>
<dbReference type="InterPro" id="IPR004477">
    <property type="entry name" value="ComEC_N"/>
</dbReference>
<feature type="transmembrane region" description="Helical" evidence="6">
    <location>
        <begin position="259"/>
        <end position="277"/>
    </location>
</feature>
<evidence type="ECO:0000256" key="3">
    <source>
        <dbReference type="ARBA" id="ARBA00022692"/>
    </source>
</evidence>
<keyword evidence="2" id="KW-1003">Cell membrane</keyword>
<feature type="transmembrane region" description="Helical" evidence="6">
    <location>
        <begin position="289"/>
        <end position="306"/>
    </location>
</feature>
<feature type="transmembrane region" description="Helical" evidence="6">
    <location>
        <begin position="312"/>
        <end position="328"/>
    </location>
</feature>
<dbReference type="RefSeq" id="WP_153340852.1">
    <property type="nucleotide sequence ID" value="NZ_WEGI01000004.1"/>
</dbReference>
<evidence type="ECO:0000259" key="7">
    <source>
        <dbReference type="Pfam" id="PF03772"/>
    </source>
</evidence>
<comment type="subcellular location">
    <subcellularLocation>
        <location evidence="1">Cell membrane</location>
        <topology evidence="1">Multi-pass membrane protein</topology>
    </subcellularLocation>
</comment>
<feature type="domain" description="ComEC/Rec2-related protein" evidence="7">
    <location>
        <begin position="238"/>
        <end position="501"/>
    </location>
</feature>
<dbReference type="PANTHER" id="PTHR30619">
    <property type="entry name" value="DNA INTERNALIZATION/COMPETENCE PROTEIN COMEC/REC2"/>
    <property type="match status" value="1"/>
</dbReference>
<dbReference type="OrthoDB" id="7177610at2"/>
<feature type="transmembrane region" description="Helical" evidence="6">
    <location>
        <begin position="358"/>
        <end position="379"/>
    </location>
</feature>
<keyword evidence="5 6" id="KW-0472">Membrane</keyword>
<evidence type="ECO:0000256" key="2">
    <source>
        <dbReference type="ARBA" id="ARBA00022475"/>
    </source>
</evidence>
<accession>A0A7K0DL84</accession>
<keyword evidence="3 6" id="KW-0812">Transmembrane</keyword>
<evidence type="ECO:0000256" key="4">
    <source>
        <dbReference type="ARBA" id="ARBA00022989"/>
    </source>
</evidence>
<gene>
    <name evidence="8" type="ORF">NRB56_21140</name>
</gene>
<keyword evidence="9" id="KW-1185">Reference proteome</keyword>
<evidence type="ECO:0000256" key="1">
    <source>
        <dbReference type="ARBA" id="ARBA00004651"/>
    </source>
</evidence>
<name>A0A7K0DL84_9NOCA</name>
<feature type="transmembrane region" description="Helical" evidence="6">
    <location>
        <begin position="427"/>
        <end position="448"/>
    </location>
</feature>
<feature type="transmembrane region" description="Helical" evidence="6">
    <location>
        <begin position="485"/>
        <end position="503"/>
    </location>
</feature>
<evidence type="ECO:0000313" key="9">
    <source>
        <dbReference type="Proteomes" id="UP000431401"/>
    </source>
</evidence>
<dbReference type="Pfam" id="PF03772">
    <property type="entry name" value="Competence"/>
    <property type="match status" value="1"/>
</dbReference>
<dbReference type="GO" id="GO:0005886">
    <property type="term" value="C:plasma membrane"/>
    <property type="evidence" value="ECO:0007669"/>
    <property type="project" value="UniProtKB-SubCell"/>
</dbReference>
<feature type="transmembrane region" description="Helical" evidence="6">
    <location>
        <begin position="71"/>
        <end position="92"/>
    </location>
</feature>
<dbReference type="AlphaFoldDB" id="A0A7K0DL84"/>
<dbReference type="NCBIfam" id="TIGR00360">
    <property type="entry name" value="ComEC_N-term"/>
    <property type="match status" value="1"/>
</dbReference>
<protein>
    <recommendedName>
        <fullName evidence="7">ComEC/Rec2-related protein domain-containing protein</fullName>
    </recommendedName>
</protein>
<reference evidence="8 9" key="1">
    <citation type="submission" date="2019-10" db="EMBL/GenBank/DDBJ databases">
        <title>Nocardia macrotermitis sp. nov. and Nocardia aurantia sp. nov., isolated from the gut of fungus growing-termite Macrotermes natalensis.</title>
        <authorList>
            <person name="Benndorf R."/>
            <person name="Schwitalla J."/>
            <person name="Martin K."/>
            <person name="De Beer W."/>
            <person name="Kaster A.-K."/>
            <person name="Vollmers J."/>
            <person name="Poulsen M."/>
            <person name="Beemelmanns C."/>
        </authorList>
    </citation>
    <scope>NUCLEOTIDE SEQUENCE [LARGE SCALE GENOMIC DNA]</scope>
    <source>
        <strain evidence="8 9">RB56</strain>
    </source>
</reference>